<sequence length="342" mass="39176">MSDKHPKGFRDPDKLTISEIDRYADYDSQSEECSSGDSYRPSANESSDIDDFDDTIDNSSILTSAGPSTSASPTASNIDNASPGPSHVENTVAQPDPTPPVTRPVKNVQRPILQWSDVPQLKTFLFNEPTGLRVPMPGNEPIDWFRLIIDDIFLQGIVTETNKYAEEVFLSETTKEKFRICQWKELTLEEFNIFLGLLFHTGIVRLPQLQHYWSTDKMFKTMFGEYMSRDRFLLILRCLHVVRSDENDEDRLQRIAPAVDYFNNKMLCIYSPSKELSLDESMVLFRGRLNFKQYIKNKRHKYGVKLYIHAEPNGLVMKFAVYTGAMDILSGKGHAEKVVFHL</sequence>
<evidence type="ECO:0000259" key="2">
    <source>
        <dbReference type="Pfam" id="PF13843"/>
    </source>
</evidence>
<dbReference type="InterPro" id="IPR029526">
    <property type="entry name" value="PGBD"/>
</dbReference>
<feature type="region of interest" description="Disordered" evidence="1">
    <location>
        <begin position="1"/>
        <end position="104"/>
    </location>
</feature>
<feature type="non-terminal residue" evidence="3">
    <location>
        <position position="342"/>
    </location>
</feature>
<evidence type="ECO:0000313" key="4">
    <source>
        <dbReference type="EMBL" id="JAT20274.1"/>
    </source>
</evidence>
<accession>A0A1B6KQA9</accession>
<dbReference type="PANTHER" id="PTHR46599:SF3">
    <property type="entry name" value="PIGGYBAC TRANSPOSABLE ELEMENT-DERIVED PROTEIN 4"/>
    <property type="match status" value="1"/>
</dbReference>
<dbReference type="AlphaFoldDB" id="A0A1B6KQA9"/>
<name>A0A1B6KQA9_9HEMI</name>
<protein>
    <recommendedName>
        <fullName evidence="2">PiggyBac transposable element-derived protein domain-containing protein</fullName>
    </recommendedName>
</protein>
<dbReference type="EMBL" id="GEBQ01019703">
    <property type="protein sequence ID" value="JAT20274.1"/>
    <property type="molecule type" value="Transcribed_RNA"/>
</dbReference>
<organism evidence="3">
    <name type="scientific">Graphocephala atropunctata</name>
    <dbReference type="NCBI Taxonomy" id="36148"/>
    <lineage>
        <taxon>Eukaryota</taxon>
        <taxon>Metazoa</taxon>
        <taxon>Ecdysozoa</taxon>
        <taxon>Arthropoda</taxon>
        <taxon>Hexapoda</taxon>
        <taxon>Insecta</taxon>
        <taxon>Pterygota</taxon>
        <taxon>Neoptera</taxon>
        <taxon>Paraneoptera</taxon>
        <taxon>Hemiptera</taxon>
        <taxon>Auchenorrhyncha</taxon>
        <taxon>Membracoidea</taxon>
        <taxon>Cicadellidae</taxon>
        <taxon>Cicadellinae</taxon>
        <taxon>Cicadellini</taxon>
        <taxon>Graphocephala</taxon>
    </lineage>
</organism>
<evidence type="ECO:0000256" key="1">
    <source>
        <dbReference type="SAM" id="MobiDB-lite"/>
    </source>
</evidence>
<reference evidence="3" key="1">
    <citation type="submission" date="2015-11" db="EMBL/GenBank/DDBJ databases">
        <title>De novo transcriptome assembly of four potential Pierce s Disease insect vectors from Arizona vineyards.</title>
        <authorList>
            <person name="Tassone E.E."/>
        </authorList>
    </citation>
    <scope>NUCLEOTIDE SEQUENCE</scope>
</reference>
<gene>
    <name evidence="4" type="ORF">g.40733</name>
    <name evidence="3" type="ORF">g.40734</name>
</gene>
<proteinExistence type="predicted"/>
<dbReference type="Pfam" id="PF13843">
    <property type="entry name" value="DDE_Tnp_1_7"/>
    <property type="match status" value="1"/>
</dbReference>
<feature type="domain" description="PiggyBac transposable element-derived protein" evidence="2">
    <location>
        <begin position="141"/>
        <end position="326"/>
    </location>
</feature>
<feature type="compositionally biased region" description="Acidic residues" evidence="1">
    <location>
        <begin position="47"/>
        <end position="56"/>
    </location>
</feature>
<dbReference type="EMBL" id="GEBQ01026573">
    <property type="protein sequence ID" value="JAT13404.1"/>
    <property type="molecule type" value="Transcribed_RNA"/>
</dbReference>
<feature type="compositionally biased region" description="Low complexity" evidence="1">
    <location>
        <begin position="57"/>
        <end position="76"/>
    </location>
</feature>
<evidence type="ECO:0000313" key="3">
    <source>
        <dbReference type="EMBL" id="JAT13404.1"/>
    </source>
</evidence>
<feature type="compositionally biased region" description="Polar residues" evidence="1">
    <location>
        <begin position="31"/>
        <end position="45"/>
    </location>
</feature>
<dbReference type="PANTHER" id="PTHR46599">
    <property type="entry name" value="PIGGYBAC TRANSPOSABLE ELEMENT-DERIVED PROTEIN 4"/>
    <property type="match status" value="1"/>
</dbReference>
<feature type="compositionally biased region" description="Basic and acidic residues" evidence="1">
    <location>
        <begin position="1"/>
        <end position="25"/>
    </location>
</feature>